<dbReference type="RefSeq" id="WP_330129182.1">
    <property type="nucleotide sequence ID" value="NZ_JAUHLI010000010.1"/>
</dbReference>
<organism evidence="1 2">
    <name type="scientific">Alkalimonas cellulosilytica</name>
    <dbReference type="NCBI Taxonomy" id="3058395"/>
    <lineage>
        <taxon>Bacteria</taxon>
        <taxon>Pseudomonadati</taxon>
        <taxon>Pseudomonadota</taxon>
        <taxon>Gammaproteobacteria</taxon>
        <taxon>Alkalimonas</taxon>
    </lineage>
</organism>
<evidence type="ECO:0000313" key="1">
    <source>
        <dbReference type="EMBL" id="MEE2002104.1"/>
    </source>
</evidence>
<dbReference type="GO" id="GO:0016829">
    <property type="term" value="F:lyase activity"/>
    <property type="evidence" value="ECO:0007669"/>
    <property type="project" value="UniProtKB-KW"/>
</dbReference>
<proteinExistence type="predicted"/>
<keyword evidence="1" id="KW-0456">Lyase</keyword>
<sequence length="163" mass="17783">MTTQADNYQPSHPRHQWCRLMQALPSNEVITVANQCGAAYQVEDLQLPESGLALLKTRDSAMGDDYFLGEIPVARAHVRLIHQGHVVAEGAAQLLNDQTNLARSMAILDAILSQQLPGYQAAAKLLDAGAVILKGESEKRRAMLSSTLVDFSLLGNEEDEHHA</sequence>
<accession>A0ABU7J6R1</accession>
<dbReference type="NCBIfam" id="TIGR03293">
    <property type="entry name" value="PhnG_redo"/>
    <property type="match status" value="1"/>
</dbReference>
<dbReference type="EMBL" id="JAUHLI010000010">
    <property type="protein sequence ID" value="MEE2002104.1"/>
    <property type="molecule type" value="Genomic_DNA"/>
</dbReference>
<dbReference type="Pfam" id="PF06754">
    <property type="entry name" value="PhnG"/>
    <property type="match status" value="1"/>
</dbReference>
<comment type="caution">
    <text evidence="1">The sequence shown here is derived from an EMBL/GenBank/DDBJ whole genome shotgun (WGS) entry which is preliminary data.</text>
</comment>
<name>A0ABU7J6R1_9GAMM</name>
<dbReference type="InterPro" id="IPR009609">
    <property type="entry name" value="Phosphonate_metab_PhnG"/>
</dbReference>
<gene>
    <name evidence="1" type="primary">phnG</name>
    <name evidence="1" type="ORF">QWY20_11625</name>
</gene>
<reference evidence="1 2" key="1">
    <citation type="submission" date="2023-07" db="EMBL/GenBank/DDBJ databases">
        <title>Alkalimonas sp., MEB108 novel, alkaliphilic bacterium isolated from Lonar Lake, India.</title>
        <authorList>
            <person name="Joshi A."/>
            <person name="Thite S."/>
        </authorList>
    </citation>
    <scope>NUCLEOTIDE SEQUENCE [LARGE SCALE GENOMIC DNA]</scope>
    <source>
        <strain evidence="1 2">MEB108</strain>
    </source>
</reference>
<dbReference type="Proteomes" id="UP001336314">
    <property type="component" value="Unassembled WGS sequence"/>
</dbReference>
<protein>
    <submittedName>
        <fullName evidence="1">Phosphonate C-P lyase system protein PhnG</fullName>
    </submittedName>
</protein>
<keyword evidence="2" id="KW-1185">Reference proteome</keyword>
<evidence type="ECO:0000313" key="2">
    <source>
        <dbReference type="Proteomes" id="UP001336314"/>
    </source>
</evidence>